<evidence type="ECO:0000313" key="2">
    <source>
        <dbReference type="Proteomes" id="UP000004625"/>
    </source>
</evidence>
<dbReference type="InterPro" id="IPR029039">
    <property type="entry name" value="Flavoprotein-like_sf"/>
</dbReference>
<organism evidence="1 2">
    <name type="scientific">Lentilactobacillus parafarraginis F0439</name>
    <dbReference type="NCBI Taxonomy" id="797515"/>
    <lineage>
        <taxon>Bacteria</taxon>
        <taxon>Bacillati</taxon>
        <taxon>Bacillota</taxon>
        <taxon>Bacilli</taxon>
        <taxon>Lactobacillales</taxon>
        <taxon>Lactobacillaceae</taxon>
        <taxon>Lentilactobacillus</taxon>
    </lineage>
</organism>
<reference evidence="1 2" key="1">
    <citation type="submission" date="2011-09" db="EMBL/GenBank/DDBJ databases">
        <authorList>
            <person name="Weinstock G."/>
            <person name="Sodergren E."/>
            <person name="Clifton S."/>
            <person name="Fulton L."/>
            <person name="Fulton B."/>
            <person name="Courtney L."/>
            <person name="Fronick C."/>
            <person name="Harrison M."/>
            <person name="Strong C."/>
            <person name="Farmer C."/>
            <person name="Delahaunty K."/>
            <person name="Markovic C."/>
            <person name="Hall O."/>
            <person name="Minx P."/>
            <person name="Tomlinson C."/>
            <person name="Mitreva M."/>
            <person name="Hou S."/>
            <person name="Chen J."/>
            <person name="Wollam A."/>
            <person name="Pepin K.H."/>
            <person name="Johnson M."/>
            <person name="Bhonagiri V."/>
            <person name="Zhang X."/>
            <person name="Suruliraj S."/>
            <person name="Warren W."/>
            <person name="Chinwalla A."/>
            <person name="Mardis E.R."/>
            <person name="Wilson R.K."/>
        </authorList>
    </citation>
    <scope>NUCLEOTIDE SEQUENCE [LARGE SCALE GENOMIC DNA]</scope>
    <source>
        <strain evidence="1 2">F0439</strain>
    </source>
</reference>
<evidence type="ECO:0000313" key="1">
    <source>
        <dbReference type="EMBL" id="EHM00203.1"/>
    </source>
</evidence>
<protein>
    <recommendedName>
        <fullName evidence="3">Flavodoxin domain-containing protein</fullName>
    </recommendedName>
</protein>
<dbReference type="EMBL" id="AGEY01000029">
    <property type="protein sequence ID" value="EHM00203.1"/>
    <property type="molecule type" value="Genomic_DNA"/>
</dbReference>
<accession>G9ZLX0</accession>
<comment type="caution">
    <text evidence="1">The sequence shown here is derived from an EMBL/GenBank/DDBJ whole genome shotgun (WGS) entry which is preliminary data.</text>
</comment>
<gene>
    <name evidence="1" type="ORF">HMPREF9103_00718</name>
</gene>
<dbReference type="SUPFAM" id="SSF52218">
    <property type="entry name" value="Flavoproteins"/>
    <property type="match status" value="1"/>
</dbReference>
<dbReference type="Proteomes" id="UP000004625">
    <property type="component" value="Unassembled WGS sequence"/>
</dbReference>
<dbReference type="AlphaFoldDB" id="G9ZLX0"/>
<keyword evidence="2" id="KW-1185">Reference proteome</keyword>
<dbReference type="HOGENOM" id="CLU_105338_1_1_9"/>
<dbReference type="Gene3D" id="3.40.50.360">
    <property type="match status" value="1"/>
</dbReference>
<dbReference type="eggNOG" id="COG0716">
    <property type="taxonomic scope" value="Bacteria"/>
</dbReference>
<evidence type="ECO:0008006" key="3">
    <source>
        <dbReference type="Google" id="ProtNLM"/>
    </source>
</evidence>
<dbReference type="PATRIC" id="fig|797515.3.peg.665"/>
<name>G9ZLX0_9LACO</name>
<dbReference type="RefSeq" id="WP_008211321.1">
    <property type="nucleotide sequence ID" value="NZ_JH414927.1"/>
</dbReference>
<dbReference type="STRING" id="797515.HMPREF9103_00718"/>
<proteinExistence type="predicted"/>
<sequence length="142" mass="15653">MKIAVRYYSRSGSTKKLADAVAQAVGVTAQTTDQPLAEPVDLLFVGGAPYVGSQLDGHLREFLHRLTYEQVKQIAVFSTSNWKMSIYNQTHRALRDDRIQIVDRGYMGRGALGVINQAHPTPEECADAADYARKTVARLSNG</sequence>